<dbReference type="Gene3D" id="3.30.70.1490">
    <property type="entry name" value="Cysteine protease Prp"/>
    <property type="match status" value="1"/>
</dbReference>
<keyword evidence="1" id="KW-0690">Ribosome biogenesis</keyword>
<dbReference type="EMBL" id="BK015369">
    <property type="protein sequence ID" value="DAE03601.1"/>
    <property type="molecule type" value="Genomic_DNA"/>
</dbReference>
<evidence type="ECO:0000256" key="4">
    <source>
        <dbReference type="ARBA" id="ARBA00022807"/>
    </source>
</evidence>
<dbReference type="GO" id="GO:0008234">
    <property type="term" value="F:cysteine-type peptidase activity"/>
    <property type="evidence" value="ECO:0007669"/>
    <property type="project" value="UniProtKB-KW"/>
</dbReference>
<dbReference type="GO" id="GO:0042254">
    <property type="term" value="P:ribosome biogenesis"/>
    <property type="evidence" value="ECO:0007669"/>
    <property type="project" value="UniProtKB-KW"/>
</dbReference>
<evidence type="ECO:0000256" key="2">
    <source>
        <dbReference type="ARBA" id="ARBA00022670"/>
    </source>
</evidence>
<dbReference type="InterPro" id="IPR007422">
    <property type="entry name" value="Peptidase_Prp"/>
</dbReference>
<dbReference type="InterPro" id="IPR036764">
    <property type="entry name" value="Peptidase_Prp_sf"/>
</dbReference>
<keyword evidence="4" id="KW-0788">Thiol protease</keyword>
<keyword evidence="3" id="KW-0378">Hydrolase</keyword>
<organism evidence="5">
    <name type="scientific">Siphoviridae sp. ctsfh5</name>
    <dbReference type="NCBI Taxonomy" id="2825697"/>
    <lineage>
        <taxon>Viruses</taxon>
        <taxon>Duplodnaviria</taxon>
        <taxon>Heunggongvirae</taxon>
        <taxon>Uroviricota</taxon>
        <taxon>Caudoviricetes</taxon>
    </lineage>
</organism>
<reference evidence="5" key="1">
    <citation type="journal article" date="2021" name="Proc. Natl. Acad. Sci. U.S.A.">
        <title>A Catalog of Tens of Thousands of Viruses from Human Metagenomes Reveals Hidden Associations with Chronic Diseases.</title>
        <authorList>
            <person name="Tisza M.J."/>
            <person name="Buck C.B."/>
        </authorList>
    </citation>
    <scope>NUCLEOTIDE SEQUENCE</scope>
    <source>
        <strain evidence="5">Ctsfh5</strain>
    </source>
</reference>
<accession>A0A8S5PB51</accession>
<evidence type="ECO:0000313" key="5">
    <source>
        <dbReference type="EMBL" id="DAE03601.1"/>
    </source>
</evidence>
<dbReference type="Pfam" id="PF04327">
    <property type="entry name" value="Peptidase_Prp"/>
    <property type="match status" value="1"/>
</dbReference>
<dbReference type="GO" id="GO:0006508">
    <property type="term" value="P:proteolysis"/>
    <property type="evidence" value="ECO:0007669"/>
    <property type="project" value="UniProtKB-KW"/>
</dbReference>
<name>A0A8S5PB51_9CAUD</name>
<keyword evidence="2" id="KW-0645">Protease</keyword>
<proteinExistence type="predicted"/>
<sequence length="134" mass="15642">MYNWIENFILRIKQRFCKHRFKKRYSKKKQCYEYRCIKCGKGVGMTTITYIDKGLIIDGHAENPVACHGISAIGQMVANFVEERDWGKVHIRDGHLEITDVKDEVCGDTLFQAMKIAFEDIAQQYSDCVKIVWD</sequence>
<protein>
    <submittedName>
        <fullName evidence="5">YsxB-like protein</fullName>
    </submittedName>
</protein>
<evidence type="ECO:0000256" key="3">
    <source>
        <dbReference type="ARBA" id="ARBA00022801"/>
    </source>
</evidence>
<dbReference type="SUPFAM" id="SSF118010">
    <property type="entry name" value="TM1457-like"/>
    <property type="match status" value="1"/>
</dbReference>
<evidence type="ECO:0000256" key="1">
    <source>
        <dbReference type="ARBA" id="ARBA00022517"/>
    </source>
</evidence>